<dbReference type="SUPFAM" id="SSF52799">
    <property type="entry name" value="(Phosphotyrosine protein) phosphatases II"/>
    <property type="match status" value="1"/>
</dbReference>
<evidence type="ECO:0000256" key="7">
    <source>
        <dbReference type="SAM" id="MobiDB-lite"/>
    </source>
</evidence>
<dbReference type="InterPro" id="IPR036034">
    <property type="entry name" value="PDZ_sf"/>
</dbReference>
<evidence type="ECO:0000259" key="8">
    <source>
        <dbReference type="PROSITE" id="PS50055"/>
    </source>
</evidence>
<evidence type="ECO:0000256" key="4">
    <source>
        <dbReference type="ARBA" id="ARBA00022912"/>
    </source>
</evidence>
<evidence type="ECO:0000256" key="3">
    <source>
        <dbReference type="ARBA" id="ARBA00022801"/>
    </source>
</evidence>
<dbReference type="InterPro" id="IPR029021">
    <property type="entry name" value="Prot-tyrosine_phosphatase-like"/>
</dbReference>
<dbReference type="PROSITE" id="PS50106">
    <property type="entry name" value="PDZ"/>
    <property type="match status" value="1"/>
</dbReference>
<evidence type="ECO:0000256" key="1">
    <source>
        <dbReference type="ARBA" id="ARBA00004123"/>
    </source>
</evidence>
<comment type="subcellular location">
    <subcellularLocation>
        <location evidence="1">Nucleus</location>
    </subcellularLocation>
</comment>
<name>A0A2G8LNN2_STIJA</name>
<protein>
    <recommendedName>
        <fullName evidence="2">protein-tyrosine-phosphatase</fullName>
        <ecNumber evidence="2">3.1.3.48</ecNumber>
    </recommendedName>
</protein>
<feature type="compositionally biased region" description="Basic and acidic residues" evidence="7">
    <location>
        <begin position="132"/>
        <end position="144"/>
    </location>
</feature>
<dbReference type="PROSITE" id="PS50055">
    <property type="entry name" value="TYR_PHOSPHATASE_PTP"/>
    <property type="match status" value="1"/>
</dbReference>
<keyword evidence="5" id="KW-0539">Nucleus</keyword>
<keyword evidence="4" id="KW-0904">Protein phosphatase</keyword>
<dbReference type="SUPFAM" id="SSF50156">
    <property type="entry name" value="PDZ domain-like"/>
    <property type="match status" value="1"/>
</dbReference>
<feature type="region of interest" description="Disordered" evidence="7">
    <location>
        <begin position="280"/>
        <end position="301"/>
    </location>
</feature>
<gene>
    <name evidence="11" type="ORF">BSL78_01199</name>
</gene>
<feature type="domain" description="PDZ" evidence="10">
    <location>
        <begin position="11"/>
        <end position="95"/>
    </location>
</feature>
<dbReference type="InterPro" id="IPR000387">
    <property type="entry name" value="Tyr_Pase_dom"/>
</dbReference>
<dbReference type="PANTHER" id="PTHR46900">
    <property type="entry name" value="TYROSINE-PROTEIN PHOSPHATASE NON-RECEPTOR TYPE 13"/>
    <property type="match status" value="1"/>
</dbReference>
<dbReference type="SMART" id="SM00404">
    <property type="entry name" value="PTPc_motif"/>
    <property type="match status" value="1"/>
</dbReference>
<keyword evidence="11" id="KW-0675">Receptor</keyword>
<dbReference type="InterPro" id="IPR000242">
    <property type="entry name" value="PTP_cat"/>
</dbReference>
<feature type="compositionally biased region" description="Acidic residues" evidence="7">
    <location>
        <begin position="219"/>
        <end position="229"/>
    </location>
</feature>
<dbReference type="Gene3D" id="2.30.42.10">
    <property type="match status" value="1"/>
</dbReference>
<feature type="region of interest" description="Disordered" evidence="7">
    <location>
        <begin position="93"/>
        <end position="154"/>
    </location>
</feature>
<evidence type="ECO:0000259" key="10">
    <source>
        <dbReference type="PROSITE" id="PS50106"/>
    </source>
</evidence>
<dbReference type="PANTHER" id="PTHR46900:SF2">
    <property type="entry name" value="TYROSINE-PROTEIN PHOSPHATASE NON-RECEPTOR TYPE 13"/>
    <property type="match status" value="1"/>
</dbReference>
<feature type="domain" description="Tyrosine specific protein phosphatases" evidence="9">
    <location>
        <begin position="520"/>
        <end position="593"/>
    </location>
</feature>
<dbReference type="GO" id="GO:0004725">
    <property type="term" value="F:protein tyrosine phosphatase activity"/>
    <property type="evidence" value="ECO:0007669"/>
    <property type="project" value="UniProtKB-EC"/>
</dbReference>
<dbReference type="EC" id="3.1.3.48" evidence="2"/>
<dbReference type="SMART" id="SM00194">
    <property type="entry name" value="PTPc"/>
    <property type="match status" value="1"/>
</dbReference>
<evidence type="ECO:0000259" key="9">
    <source>
        <dbReference type="PROSITE" id="PS50056"/>
    </source>
</evidence>
<keyword evidence="12" id="KW-1185">Reference proteome</keyword>
<sequence>MQDPLKGGVYWVEMEKPNTGGLGFSLVGAEKGGKTSVFIKTVTPGGITHLDGRIKVGDKMLQVNGQSTVGMTQKKVISLLRKAQGTVKLALASAKPPPRPASFISTDVGADTDPEPPTVPPLDLPGDLGGSDSDHERKLEENNKGELSSMDSFKESKYTESQLKTENYLLQNDQLITTVTYDSSLLHTLSFENLRSLSLLTPPPPEFDASDSTDRDTDSDIDSTADLPDDSLLDLLDDSGNAVAMETALRATRQFGKVLKDKIQGKDDLSFGSDIGFPLSSENSSLPSEGESSDRSARGHSEVGASVITDQELAAIQILQVPSSSCKLYSGKQLKSIITVSRKKSTIMIRKKNLRQVKAADACEVARKPENRDKNRFRNVLPYDTTRVVLQTGDSDYVNASHVHVKVASSEYHYIACQGPLPQTTKDFWAMVWEQGVEVIAMVTLDFENGKVKCHKYWPSSKDEVMNIDEFEIKLEEVSKLEHFHIRQLLMTHKESNVTHHVTHLNFTSWPDHSVPDSAMPLLRYIRYMRKLSGEFNPVVVHCSAGIGRTGTLMTIDSLLNMIEADQEFKIEEIVKDLRLQRQGMIQTKDQYLFCYKAAVEALKTLL</sequence>
<dbReference type="SMART" id="SM00228">
    <property type="entry name" value="PDZ"/>
    <property type="match status" value="1"/>
</dbReference>
<organism evidence="11 12">
    <name type="scientific">Stichopus japonicus</name>
    <name type="common">Sea cucumber</name>
    <dbReference type="NCBI Taxonomy" id="307972"/>
    <lineage>
        <taxon>Eukaryota</taxon>
        <taxon>Metazoa</taxon>
        <taxon>Echinodermata</taxon>
        <taxon>Eleutherozoa</taxon>
        <taxon>Echinozoa</taxon>
        <taxon>Holothuroidea</taxon>
        <taxon>Aspidochirotacea</taxon>
        <taxon>Aspidochirotida</taxon>
        <taxon>Stichopodidae</taxon>
        <taxon>Apostichopus</taxon>
    </lineage>
</organism>
<evidence type="ECO:0000313" key="11">
    <source>
        <dbReference type="EMBL" id="PIK61868.1"/>
    </source>
</evidence>
<dbReference type="Pfam" id="PF00595">
    <property type="entry name" value="PDZ"/>
    <property type="match status" value="1"/>
</dbReference>
<dbReference type="Proteomes" id="UP000230750">
    <property type="component" value="Unassembled WGS sequence"/>
</dbReference>
<evidence type="ECO:0000256" key="6">
    <source>
        <dbReference type="ARBA" id="ARBA00051722"/>
    </source>
</evidence>
<evidence type="ECO:0000256" key="5">
    <source>
        <dbReference type="ARBA" id="ARBA00023242"/>
    </source>
</evidence>
<feature type="domain" description="Tyrosine-protein phosphatase" evidence="8">
    <location>
        <begin position="363"/>
        <end position="602"/>
    </location>
</feature>
<dbReference type="Pfam" id="PF00102">
    <property type="entry name" value="Y_phosphatase"/>
    <property type="match status" value="1"/>
</dbReference>
<feature type="compositionally biased region" description="Basic and acidic residues" evidence="7">
    <location>
        <begin position="292"/>
        <end position="301"/>
    </location>
</feature>
<feature type="region of interest" description="Disordered" evidence="7">
    <location>
        <begin position="199"/>
        <end position="229"/>
    </location>
</feature>
<dbReference type="PROSITE" id="PS50056">
    <property type="entry name" value="TYR_PHOSPHATASE_2"/>
    <property type="match status" value="1"/>
</dbReference>
<dbReference type="STRING" id="307972.A0A2G8LNN2"/>
<evidence type="ECO:0000313" key="12">
    <source>
        <dbReference type="Proteomes" id="UP000230750"/>
    </source>
</evidence>
<dbReference type="FunFam" id="3.90.190.10:FF:000102">
    <property type="entry name" value="Receptor-type tyrosine-protein phosphatase"/>
    <property type="match status" value="1"/>
</dbReference>
<evidence type="ECO:0000256" key="2">
    <source>
        <dbReference type="ARBA" id="ARBA00013064"/>
    </source>
</evidence>
<dbReference type="Gene3D" id="3.90.190.10">
    <property type="entry name" value="Protein tyrosine phosphatase superfamily"/>
    <property type="match status" value="1"/>
</dbReference>
<dbReference type="InterPro" id="IPR052074">
    <property type="entry name" value="NonRcpt_TyrProt_Phosphatase"/>
</dbReference>
<dbReference type="PROSITE" id="PS00383">
    <property type="entry name" value="TYR_PHOSPHATASE_1"/>
    <property type="match status" value="1"/>
</dbReference>
<dbReference type="GO" id="GO:0005634">
    <property type="term" value="C:nucleus"/>
    <property type="evidence" value="ECO:0007669"/>
    <property type="project" value="UniProtKB-SubCell"/>
</dbReference>
<dbReference type="EMBL" id="MRZV01000023">
    <property type="protein sequence ID" value="PIK61868.1"/>
    <property type="molecule type" value="Genomic_DNA"/>
</dbReference>
<comment type="catalytic activity">
    <reaction evidence="6">
        <text>O-phospho-L-tyrosyl-[protein] + H2O = L-tyrosyl-[protein] + phosphate</text>
        <dbReference type="Rhea" id="RHEA:10684"/>
        <dbReference type="Rhea" id="RHEA-COMP:10136"/>
        <dbReference type="Rhea" id="RHEA-COMP:20101"/>
        <dbReference type="ChEBI" id="CHEBI:15377"/>
        <dbReference type="ChEBI" id="CHEBI:43474"/>
        <dbReference type="ChEBI" id="CHEBI:46858"/>
        <dbReference type="ChEBI" id="CHEBI:61978"/>
        <dbReference type="EC" id="3.1.3.48"/>
    </reaction>
</comment>
<dbReference type="AlphaFoldDB" id="A0A2G8LNN2"/>
<dbReference type="InterPro" id="IPR003595">
    <property type="entry name" value="Tyr_Pase_cat"/>
</dbReference>
<dbReference type="PRINTS" id="PR00700">
    <property type="entry name" value="PRTYPHPHTASE"/>
</dbReference>
<comment type="caution">
    <text evidence="11">The sequence shown here is derived from an EMBL/GenBank/DDBJ whole genome shotgun (WGS) entry which is preliminary data.</text>
</comment>
<dbReference type="InterPro" id="IPR016130">
    <property type="entry name" value="Tyr_Pase_AS"/>
</dbReference>
<proteinExistence type="predicted"/>
<feature type="compositionally biased region" description="Low complexity" evidence="7">
    <location>
        <begin position="280"/>
        <end position="290"/>
    </location>
</feature>
<reference evidence="11 12" key="1">
    <citation type="journal article" date="2017" name="PLoS Biol.">
        <title>The sea cucumber genome provides insights into morphological evolution and visceral regeneration.</title>
        <authorList>
            <person name="Zhang X."/>
            <person name="Sun L."/>
            <person name="Yuan J."/>
            <person name="Sun Y."/>
            <person name="Gao Y."/>
            <person name="Zhang L."/>
            <person name="Li S."/>
            <person name="Dai H."/>
            <person name="Hamel J.F."/>
            <person name="Liu C."/>
            <person name="Yu Y."/>
            <person name="Liu S."/>
            <person name="Lin W."/>
            <person name="Guo K."/>
            <person name="Jin S."/>
            <person name="Xu P."/>
            <person name="Storey K.B."/>
            <person name="Huan P."/>
            <person name="Zhang T."/>
            <person name="Zhou Y."/>
            <person name="Zhang J."/>
            <person name="Lin C."/>
            <person name="Li X."/>
            <person name="Xing L."/>
            <person name="Huo D."/>
            <person name="Sun M."/>
            <person name="Wang L."/>
            <person name="Mercier A."/>
            <person name="Li F."/>
            <person name="Yang H."/>
            <person name="Xiang J."/>
        </authorList>
    </citation>
    <scope>NUCLEOTIDE SEQUENCE [LARGE SCALE GENOMIC DNA]</scope>
    <source>
        <strain evidence="11">Shaxun</strain>
        <tissue evidence="11">Muscle</tissue>
    </source>
</reference>
<dbReference type="InterPro" id="IPR001478">
    <property type="entry name" value="PDZ"/>
</dbReference>
<dbReference type="OrthoDB" id="165498at2759"/>
<accession>A0A2G8LNN2</accession>
<keyword evidence="3" id="KW-0378">Hydrolase</keyword>